<dbReference type="OrthoDB" id="1634626at2"/>
<dbReference type="Gene3D" id="1.25.40.10">
    <property type="entry name" value="Tetratricopeptide repeat domain"/>
    <property type="match status" value="1"/>
</dbReference>
<feature type="domain" description="HTH cro/C1-type" evidence="2">
    <location>
        <begin position="7"/>
        <end position="61"/>
    </location>
</feature>
<dbReference type="InterPro" id="IPR011990">
    <property type="entry name" value="TPR-like_helical_dom_sf"/>
</dbReference>
<gene>
    <name evidence="3" type="ORF">EF514_06500</name>
</gene>
<dbReference type="PROSITE" id="PS50943">
    <property type="entry name" value="HTH_CROC1"/>
    <property type="match status" value="1"/>
</dbReference>
<dbReference type="CDD" id="cd00093">
    <property type="entry name" value="HTH_XRE"/>
    <property type="match status" value="1"/>
</dbReference>
<comment type="caution">
    <text evidence="3">The sequence shown here is derived from an EMBL/GenBank/DDBJ whole genome shotgun (WGS) entry which is preliminary data.</text>
</comment>
<sequence length="359" mass="41904">MKINEIIKSKRKELGYTQEEIADILGISTPAVNKWESGATYPDITLLPPLARLLKTDLNTLLSFKEDLSNEEIETILNKTFEIINKESFSAGFNYAIDIINDYPHNEVLTLNLALVLDGALTLFLVENQKEYKKKLESLYKKLVESENYTVKNEAIHMLISKYMEENKYEKVEELINLLPTPSPRNKNFYLTNLYFQKNNFDEALKLLSSELIQSLSDTQNILFMMVKIALKENRPEDAKLYANSYKKLNDDFGFLKFISYTAHLEIALYNKDKESALLILEKMLNSLEENWNVGNSIFYKFLNSSKDNLDNYISKFIPAILKGFETEEEYDFLREDERFLEMISNNKIKFKIDNEKEL</sequence>
<dbReference type="SUPFAM" id="SSF47413">
    <property type="entry name" value="lambda repressor-like DNA-binding domains"/>
    <property type="match status" value="1"/>
</dbReference>
<evidence type="ECO:0000256" key="1">
    <source>
        <dbReference type="ARBA" id="ARBA00023125"/>
    </source>
</evidence>
<evidence type="ECO:0000259" key="2">
    <source>
        <dbReference type="PROSITE" id="PS50943"/>
    </source>
</evidence>
<dbReference type="Pfam" id="PF01381">
    <property type="entry name" value="HTH_3"/>
    <property type="match status" value="1"/>
</dbReference>
<dbReference type="EMBL" id="RLIH01000008">
    <property type="protein sequence ID" value="RVU54571.1"/>
    <property type="molecule type" value="Genomic_DNA"/>
</dbReference>
<protein>
    <submittedName>
        <fullName evidence="3">XRE family transcriptional regulator</fullName>
    </submittedName>
</protein>
<dbReference type="AlphaFoldDB" id="A0A437S6E7"/>
<dbReference type="PANTHER" id="PTHR46558:SF11">
    <property type="entry name" value="HTH-TYPE TRANSCRIPTIONAL REGULATOR XRE"/>
    <property type="match status" value="1"/>
</dbReference>
<dbReference type="SMART" id="SM00530">
    <property type="entry name" value="HTH_XRE"/>
    <property type="match status" value="1"/>
</dbReference>
<reference evidence="3 4" key="1">
    <citation type="submission" date="2018-11" db="EMBL/GenBank/DDBJ databases">
        <title>Genome sequencing and assembly of Anaerosphaera sp. nov., GS7-6-2.</title>
        <authorList>
            <person name="Rettenmaier R."/>
            <person name="Liebl W."/>
            <person name="Zverlov V."/>
        </authorList>
    </citation>
    <scope>NUCLEOTIDE SEQUENCE [LARGE SCALE GENOMIC DNA]</scope>
    <source>
        <strain evidence="3 4">GS7-6-2</strain>
    </source>
</reference>
<proteinExistence type="predicted"/>
<dbReference type="InterPro" id="IPR010982">
    <property type="entry name" value="Lambda_DNA-bd_dom_sf"/>
</dbReference>
<accession>A0A437S6E7</accession>
<dbReference type="GO" id="GO:0003677">
    <property type="term" value="F:DNA binding"/>
    <property type="evidence" value="ECO:0007669"/>
    <property type="project" value="UniProtKB-KW"/>
</dbReference>
<keyword evidence="4" id="KW-1185">Reference proteome</keyword>
<organism evidence="3 4">
    <name type="scientific">Anaerosphaera multitolerans</name>
    <dbReference type="NCBI Taxonomy" id="2487351"/>
    <lineage>
        <taxon>Bacteria</taxon>
        <taxon>Bacillati</taxon>
        <taxon>Bacillota</taxon>
        <taxon>Tissierellia</taxon>
        <taxon>Tissierellales</taxon>
        <taxon>Peptoniphilaceae</taxon>
        <taxon>Anaerosphaera</taxon>
    </lineage>
</organism>
<evidence type="ECO:0000313" key="4">
    <source>
        <dbReference type="Proteomes" id="UP000288812"/>
    </source>
</evidence>
<dbReference type="Proteomes" id="UP000288812">
    <property type="component" value="Unassembled WGS sequence"/>
</dbReference>
<name>A0A437S6E7_9FIRM</name>
<dbReference type="Gene3D" id="1.10.260.40">
    <property type="entry name" value="lambda repressor-like DNA-binding domains"/>
    <property type="match status" value="1"/>
</dbReference>
<keyword evidence="1" id="KW-0238">DNA-binding</keyword>
<dbReference type="RefSeq" id="WP_127724618.1">
    <property type="nucleotide sequence ID" value="NZ_RLIH01000008.1"/>
</dbReference>
<evidence type="ECO:0000313" key="3">
    <source>
        <dbReference type="EMBL" id="RVU54571.1"/>
    </source>
</evidence>
<dbReference type="PANTHER" id="PTHR46558">
    <property type="entry name" value="TRACRIPTIONAL REGULATORY PROTEIN-RELATED-RELATED"/>
    <property type="match status" value="1"/>
</dbReference>
<dbReference type="InterPro" id="IPR001387">
    <property type="entry name" value="Cro/C1-type_HTH"/>
</dbReference>